<evidence type="ECO:0000313" key="1">
    <source>
        <dbReference type="EMBL" id="PAU93703.1"/>
    </source>
</evidence>
<dbReference type="RefSeq" id="WP_095606894.1">
    <property type="nucleotide sequence ID" value="NZ_NSKE01000007.1"/>
</dbReference>
<sequence>MAETFYIEELENRFRDQKTVSIEELYQFYKEKEPDLPRSTLRWRIYELNNKAILSRVKRGVYKLGSEVREWKPDISKELKTITSKLQNEFLYLTFCIWSTKWLLNFTQHLPTKYFTLVDTERDTEESVFYCLQDIRKDSGVFLNPSKDEVHKYLGSSENPLVVRSLISQSPLMTVNEIQVPKLEKIMVDLVADEVLFNAFQGKELKNIYSNIVNKYDVNLSTLKRYSLRRNKWDEVKEFLKETNEQILG</sequence>
<dbReference type="InterPro" id="IPR046484">
    <property type="entry name" value="DUF6577"/>
</dbReference>
<name>A0A2A2GA10_9BACT</name>
<dbReference type="OrthoDB" id="594275at2"/>
<keyword evidence="2" id="KW-1185">Reference proteome</keyword>
<organism evidence="1 2">
    <name type="scientific">Fodinibius salipaludis</name>
    <dbReference type="NCBI Taxonomy" id="2032627"/>
    <lineage>
        <taxon>Bacteria</taxon>
        <taxon>Pseudomonadati</taxon>
        <taxon>Balneolota</taxon>
        <taxon>Balneolia</taxon>
        <taxon>Balneolales</taxon>
        <taxon>Balneolaceae</taxon>
        <taxon>Fodinibius</taxon>
    </lineage>
</organism>
<comment type="caution">
    <text evidence="1">The sequence shown here is derived from an EMBL/GenBank/DDBJ whole genome shotgun (WGS) entry which is preliminary data.</text>
</comment>
<reference evidence="1 2" key="1">
    <citation type="submission" date="2017-08" db="EMBL/GenBank/DDBJ databases">
        <title>Aliifodinibius alkalisoli sp. nov., isolated from saline alkaline soil.</title>
        <authorList>
            <person name="Liu D."/>
            <person name="Zhang G."/>
        </authorList>
    </citation>
    <scope>NUCLEOTIDE SEQUENCE [LARGE SCALE GENOMIC DNA]</scope>
    <source>
        <strain evidence="1 2">WN023</strain>
    </source>
</reference>
<evidence type="ECO:0000313" key="2">
    <source>
        <dbReference type="Proteomes" id="UP000218831"/>
    </source>
</evidence>
<proteinExistence type="predicted"/>
<dbReference type="Proteomes" id="UP000218831">
    <property type="component" value="Unassembled WGS sequence"/>
</dbReference>
<dbReference type="EMBL" id="NSKE01000007">
    <property type="protein sequence ID" value="PAU93703.1"/>
    <property type="molecule type" value="Genomic_DNA"/>
</dbReference>
<gene>
    <name evidence="1" type="ORF">CK503_11165</name>
</gene>
<dbReference type="AlphaFoldDB" id="A0A2A2GA10"/>
<protein>
    <submittedName>
        <fullName evidence="1">Uncharacterized protein</fullName>
    </submittedName>
</protein>
<dbReference type="Pfam" id="PF20217">
    <property type="entry name" value="DUF6577"/>
    <property type="match status" value="1"/>
</dbReference>
<accession>A0A2A2GA10</accession>